<feature type="transmembrane region" description="Helical" evidence="1">
    <location>
        <begin position="31"/>
        <end position="52"/>
    </location>
</feature>
<dbReference type="PIRSF" id="PIRSF038991">
    <property type="entry name" value="Protein_AbrB"/>
    <property type="match status" value="1"/>
</dbReference>
<dbReference type="Pfam" id="PF05145">
    <property type="entry name" value="AbrB"/>
    <property type="match status" value="1"/>
</dbReference>
<dbReference type="AlphaFoldDB" id="A0A4R5VMT1"/>
<name>A0A4R5VMT1_9BACI</name>
<comment type="caution">
    <text evidence="2">The sequence shown here is derived from an EMBL/GenBank/DDBJ whole genome shotgun (WGS) entry which is preliminary data.</text>
</comment>
<feature type="transmembrane region" description="Helical" evidence="1">
    <location>
        <begin position="341"/>
        <end position="361"/>
    </location>
</feature>
<feature type="transmembrane region" description="Helical" evidence="1">
    <location>
        <begin position="64"/>
        <end position="81"/>
    </location>
</feature>
<keyword evidence="1" id="KW-1133">Transmembrane helix</keyword>
<dbReference type="GO" id="GO:0016020">
    <property type="term" value="C:membrane"/>
    <property type="evidence" value="ECO:0007669"/>
    <property type="project" value="InterPro"/>
</dbReference>
<feature type="transmembrane region" description="Helical" evidence="1">
    <location>
        <begin position="251"/>
        <end position="272"/>
    </location>
</feature>
<sequence>MNEKNTFFRSVCFILISSLGGFLISLTDLSIGWMIGTFLAAAFLSFWKPSFLRGNENQKGMPKYWLFMGQFILGIHLGQKINLTFLHVFKENWLAIILMLLLSIIFSLLSGLVLWKYSITDMMTSFFGTAPGGLSAMPGIAEEAGANTAVVSIIQTMRVFLVILMIPLVASFSATHSGNSANPVPLSVQADPEFKIGMLLWTFAFIAFAYAGYRLIKYLRFPAPWLIGSMVGTAIAQSLGSFMIGGDIVSWWPHEVIILSQIMIAASIGSCFQKSMFIGLKRTIVVSFISTVGLIFSMFMCAVLVAKITGISLITSILAFAPGGIAEMTTTSVVLHGDSTFVVAVQVLRILIICVILPQFFRLLNYLEQKKHFLSKTSV</sequence>
<evidence type="ECO:0000313" key="2">
    <source>
        <dbReference type="EMBL" id="TDK59507.1"/>
    </source>
</evidence>
<dbReference type="PANTHER" id="PTHR38457:SF1">
    <property type="entry name" value="REGULATOR ABRB-RELATED"/>
    <property type="match status" value="1"/>
</dbReference>
<dbReference type="EMBL" id="SMYO01000009">
    <property type="protein sequence ID" value="TDK59507.1"/>
    <property type="molecule type" value="Genomic_DNA"/>
</dbReference>
<feature type="transmembrane region" description="Helical" evidence="1">
    <location>
        <begin position="93"/>
        <end position="115"/>
    </location>
</feature>
<proteinExistence type="predicted"/>
<keyword evidence="1" id="KW-0812">Transmembrane</keyword>
<organism evidence="2 3">
    <name type="scientific">Bacillus salipaludis</name>
    <dbReference type="NCBI Taxonomy" id="2547811"/>
    <lineage>
        <taxon>Bacteria</taxon>
        <taxon>Bacillati</taxon>
        <taxon>Bacillota</taxon>
        <taxon>Bacilli</taxon>
        <taxon>Bacillales</taxon>
        <taxon>Bacillaceae</taxon>
        <taxon>Bacillus</taxon>
    </lineage>
</organism>
<dbReference type="GO" id="GO:0010468">
    <property type="term" value="P:regulation of gene expression"/>
    <property type="evidence" value="ECO:0007669"/>
    <property type="project" value="InterPro"/>
</dbReference>
<dbReference type="PANTHER" id="PTHR38457">
    <property type="entry name" value="REGULATOR ABRB-RELATED"/>
    <property type="match status" value="1"/>
</dbReference>
<feature type="transmembrane region" description="Helical" evidence="1">
    <location>
        <begin position="225"/>
        <end position="245"/>
    </location>
</feature>
<feature type="transmembrane region" description="Helical" evidence="1">
    <location>
        <begin position="284"/>
        <end position="305"/>
    </location>
</feature>
<dbReference type="Proteomes" id="UP000295132">
    <property type="component" value="Unassembled WGS sequence"/>
</dbReference>
<evidence type="ECO:0000256" key="1">
    <source>
        <dbReference type="SAM" id="Phobius"/>
    </source>
</evidence>
<accession>A0A4R5VMT1</accession>
<feature type="transmembrane region" description="Helical" evidence="1">
    <location>
        <begin position="159"/>
        <end position="176"/>
    </location>
</feature>
<reference evidence="2 3" key="1">
    <citation type="submission" date="2019-03" db="EMBL/GenBank/DDBJ databases">
        <title>Bacillus niacini sp. nov. a Nicotinate-Metabolizing Mesophile Isolated from Soil.</title>
        <authorList>
            <person name="Zhang G."/>
        </authorList>
    </citation>
    <scope>NUCLEOTIDE SEQUENCE [LARGE SCALE GENOMIC DNA]</scope>
    <source>
        <strain evidence="2 3">WN066</strain>
    </source>
</reference>
<protein>
    <submittedName>
        <fullName evidence="2">AbrB family transcriptional regulator</fullName>
    </submittedName>
</protein>
<dbReference type="InterPro" id="IPR007820">
    <property type="entry name" value="AbrB_fam"/>
</dbReference>
<keyword evidence="1" id="KW-0472">Membrane</keyword>
<feature type="transmembrane region" description="Helical" evidence="1">
    <location>
        <begin position="196"/>
        <end position="213"/>
    </location>
</feature>
<dbReference type="InterPro" id="IPR017516">
    <property type="entry name" value="AbrB_dup"/>
</dbReference>
<gene>
    <name evidence="2" type="ORF">E2K98_20020</name>
</gene>
<evidence type="ECO:0000313" key="3">
    <source>
        <dbReference type="Proteomes" id="UP000295132"/>
    </source>
</evidence>
<feature type="transmembrane region" description="Helical" evidence="1">
    <location>
        <begin position="7"/>
        <end position="25"/>
    </location>
</feature>
<dbReference type="NCBIfam" id="TIGR03082">
    <property type="entry name" value="Gneg_AbrB_dup"/>
    <property type="match status" value="2"/>
</dbReference>
<dbReference type="RefSeq" id="WP_133337215.1">
    <property type="nucleotide sequence ID" value="NZ_SMYO01000009.1"/>
</dbReference>